<reference evidence="2" key="1">
    <citation type="submission" date="2021-03" db="EMBL/GenBank/DDBJ databases">
        <title>Antimicrobial resistance genes in bacteria isolated from Japanese honey, and their potential for conferring macrolide and lincosamide resistance in the American foulbrood pathogen Paenibacillus larvae.</title>
        <authorList>
            <person name="Okamoto M."/>
            <person name="Kumagai M."/>
            <person name="Kanamori H."/>
            <person name="Takamatsu D."/>
        </authorList>
    </citation>
    <scope>NUCLEOTIDE SEQUENCE</scope>
    <source>
        <strain evidence="2">J40TS1</strain>
    </source>
</reference>
<organism evidence="2 3">
    <name type="scientific">Paenibacillus montaniterrae</name>
    <dbReference type="NCBI Taxonomy" id="429341"/>
    <lineage>
        <taxon>Bacteria</taxon>
        <taxon>Bacillati</taxon>
        <taxon>Bacillota</taxon>
        <taxon>Bacilli</taxon>
        <taxon>Bacillales</taxon>
        <taxon>Paenibacillaceae</taxon>
        <taxon>Paenibacillus</taxon>
    </lineage>
</organism>
<evidence type="ECO:0000313" key="2">
    <source>
        <dbReference type="EMBL" id="GIP17871.1"/>
    </source>
</evidence>
<proteinExistence type="predicted"/>
<comment type="caution">
    <text evidence="2">The sequence shown here is derived from an EMBL/GenBank/DDBJ whole genome shotgun (WGS) entry which is preliminary data.</text>
</comment>
<keyword evidence="1" id="KW-0472">Membrane</keyword>
<gene>
    <name evidence="2" type="ORF">J40TS1_35130</name>
</gene>
<evidence type="ECO:0000313" key="3">
    <source>
        <dbReference type="Proteomes" id="UP000683139"/>
    </source>
</evidence>
<name>A0A920CYG5_9BACL</name>
<dbReference type="EMBL" id="BOSE01000007">
    <property type="protein sequence ID" value="GIP17871.1"/>
    <property type="molecule type" value="Genomic_DNA"/>
</dbReference>
<dbReference type="AlphaFoldDB" id="A0A920CYG5"/>
<keyword evidence="3" id="KW-1185">Reference proteome</keyword>
<evidence type="ECO:0000256" key="1">
    <source>
        <dbReference type="SAM" id="Phobius"/>
    </source>
</evidence>
<dbReference type="Proteomes" id="UP000683139">
    <property type="component" value="Unassembled WGS sequence"/>
</dbReference>
<feature type="transmembrane region" description="Helical" evidence="1">
    <location>
        <begin position="7"/>
        <end position="29"/>
    </location>
</feature>
<feature type="transmembrane region" description="Helical" evidence="1">
    <location>
        <begin position="35"/>
        <end position="57"/>
    </location>
</feature>
<feature type="transmembrane region" description="Helical" evidence="1">
    <location>
        <begin position="69"/>
        <end position="86"/>
    </location>
</feature>
<sequence length="263" mass="31367">MDYRRFFLTSLFIAVVGWLTIYLLSPVLFFPIVLLIPYLFLDIMPRISLVFAVIVFFMSKKWFSVERALSLLLIMPIMLTAVIPFFREKINLYKTPTTTLIRSYFKTFEYSQPKVLDLSDPFTTFDNQNKTLEINIRLIPDWLSYDLDIYRERNYGFDDESFAKFFMNQLKLNYVGRTERINEFNLKADHIIVHGYWGDELIVEVYYTKINDEYIVTEPYPNLKLIVENGEGFLLYQHDGSITKLKVYENKETNSYLEFNLHD</sequence>
<keyword evidence="1" id="KW-1133">Transmembrane helix</keyword>
<keyword evidence="1" id="KW-0812">Transmembrane</keyword>
<accession>A0A920CYG5</accession>
<protein>
    <submittedName>
        <fullName evidence="2">Uncharacterized protein</fullName>
    </submittedName>
</protein>